<keyword evidence="3" id="KW-1185">Reference proteome</keyword>
<gene>
    <name evidence="2" type="ORF">F8M41_001973</name>
</gene>
<proteinExistence type="predicted"/>
<dbReference type="EMBL" id="WTPW01001165">
    <property type="protein sequence ID" value="KAF0451923.1"/>
    <property type="molecule type" value="Genomic_DNA"/>
</dbReference>
<sequence length="120" mass="14616">MSTVSNFVEKYYPETCTKIYSQLLEYLNYSEPFNNTIAWNQKRFLEDIFYNSKNETDLFNDDNLEELNIDFYNENQYSNNQHSDNQYSDNQYSDNQYSDNQYSDNQYSDDLYCNDYTIEE</sequence>
<reference evidence="2 3" key="1">
    <citation type="journal article" date="2019" name="Environ. Microbiol.">
        <title>At the nexus of three kingdoms: the genome of the mycorrhizal fungus Gigaspora margarita provides insights into plant, endobacterial and fungal interactions.</title>
        <authorList>
            <person name="Venice F."/>
            <person name="Ghignone S."/>
            <person name="Salvioli di Fossalunga A."/>
            <person name="Amselem J."/>
            <person name="Novero M."/>
            <person name="Xianan X."/>
            <person name="Sedzielewska Toro K."/>
            <person name="Morin E."/>
            <person name="Lipzen A."/>
            <person name="Grigoriev I.V."/>
            <person name="Henrissat B."/>
            <person name="Martin F.M."/>
            <person name="Bonfante P."/>
        </authorList>
    </citation>
    <scope>NUCLEOTIDE SEQUENCE [LARGE SCALE GENOMIC DNA]</scope>
    <source>
        <strain evidence="2 3">BEG34</strain>
    </source>
</reference>
<feature type="compositionally biased region" description="Polar residues" evidence="1">
    <location>
        <begin position="73"/>
        <end position="108"/>
    </location>
</feature>
<evidence type="ECO:0000256" key="1">
    <source>
        <dbReference type="SAM" id="MobiDB-lite"/>
    </source>
</evidence>
<evidence type="ECO:0000313" key="3">
    <source>
        <dbReference type="Proteomes" id="UP000439903"/>
    </source>
</evidence>
<protein>
    <submittedName>
        <fullName evidence="2">Trehalose-6-phosphate synthase</fullName>
    </submittedName>
</protein>
<dbReference type="OrthoDB" id="2432871at2759"/>
<organism evidence="2 3">
    <name type="scientific">Gigaspora margarita</name>
    <dbReference type="NCBI Taxonomy" id="4874"/>
    <lineage>
        <taxon>Eukaryota</taxon>
        <taxon>Fungi</taxon>
        <taxon>Fungi incertae sedis</taxon>
        <taxon>Mucoromycota</taxon>
        <taxon>Glomeromycotina</taxon>
        <taxon>Glomeromycetes</taxon>
        <taxon>Diversisporales</taxon>
        <taxon>Gigasporaceae</taxon>
        <taxon>Gigaspora</taxon>
    </lineage>
</organism>
<evidence type="ECO:0000313" key="2">
    <source>
        <dbReference type="EMBL" id="KAF0451923.1"/>
    </source>
</evidence>
<dbReference type="Proteomes" id="UP000439903">
    <property type="component" value="Unassembled WGS sequence"/>
</dbReference>
<accession>A0A8H3XF13</accession>
<feature type="region of interest" description="Disordered" evidence="1">
    <location>
        <begin position="72"/>
        <end position="109"/>
    </location>
</feature>
<dbReference type="AlphaFoldDB" id="A0A8H3XF13"/>
<name>A0A8H3XF13_GIGMA</name>
<comment type="caution">
    <text evidence="2">The sequence shown here is derived from an EMBL/GenBank/DDBJ whole genome shotgun (WGS) entry which is preliminary data.</text>
</comment>